<name>D7GXJ2_TRICA</name>
<reference evidence="1 2" key="2">
    <citation type="journal article" date="2010" name="Nucleic Acids Res.">
        <title>BeetleBase in 2010: revisions to provide comprehensive genomic information for Tribolium castaneum.</title>
        <authorList>
            <person name="Kim H.S."/>
            <person name="Murphy T."/>
            <person name="Xia J."/>
            <person name="Caragea D."/>
            <person name="Park Y."/>
            <person name="Beeman R.W."/>
            <person name="Lorenzen M.D."/>
            <person name="Butcher S."/>
            <person name="Manak J.R."/>
            <person name="Brown S.J."/>
        </authorList>
    </citation>
    <scope>NUCLEOTIDE SEQUENCE [LARGE SCALE GENOMIC DNA]</scope>
    <source>
        <strain evidence="1 2">Georgia GA2</strain>
    </source>
</reference>
<dbReference type="HOGENOM" id="CLU_2870508_0_0_1"/>
<dbReference type="EMBL" id="KQ973247">
    <property type="protein sequence ID" value="EFA13397.1"/>
    <property type="molecule type" value="Genomic_DNA"/>
</dbReference>
<dbReference type="InParanoid" id="D7GXJ2"/>
<protein>
    <submittedName>
        <fullName evidence="1">Uncharacterized protein</fullName>
    </submittedName>
</protein>
<sequence>MELPALCRTSKHTALYLDGLINLEGTDVSEGTLFWAQICALGTKIRCENDEKTVIFSQYDGFAS</sequence>
<keyword evidence="2" id="KW-1185">Reference proteome</keyword>
<accession>D7GXJ2</accession>
<reference evidence="1 2" key="1">
    <citation type="journal article" date="2008" name="Nature">
        <title>The genome of the model beetle and pest Tribolium castaneum.</title>
        <authorList>
            <consortium name="Tribolium Genome Sequencing Consortium"/>
            <person name="Richards S."/>
            <person name="Gibbs R.A."/>
            <person name="Weinstock G.M."/>
            <person name="Brown S.J."/>
            <person name="Denell R."/>
            <person name="Beeman R.W."/>
            <person name="Gibbs R."/>
            <person name="Beeman R.W."/>
            <person name="Brown S.J."/>
            <person name="Bucher G."/>
            <person name="Friedrich M."/>
            <person name="Grimmelikhuijzen C.J."/>
            <person name="Klingler M."/>
            <person name="Lorenzen M."/>
            <person name="Richards S."/>
            <person name="Roth S."/>
            <person name="Schroder R."/>
            <person name="Tautz D."/>
            <person name="Zdobnov E.M."/>
            <person name="Muzny D."/>
            <person name="Gibbs R.A."/>
            <person name="Weinstock G.M."/>
            <person name="Attaway T."/>
            <person name="Bell S."/>
            <person name="Buhay C.J."/>
            <person name="Chandrabose M.N."/>
            <person name="Chavez D."/>
            <person name="Clerk-Blankenburg K.P."/>
            <person name="Cree A."/>
            <person name="Dao M."/>
            <person name="Davis C."/>
            <person name="Chacko J."/>
            <person name="Dinh H."/>
            <person name="Dugan-Rocha S."/>
            <person name="Fowler G."/>
            <person name="Garner T.T."/>
            <person name="Garnes J."/>
            <person name="Gnirke A."/>
            <person name="Hawes A."/>
            <person name="Hernandez J."/>
            <person name="Hines S."/>
            <person name="Holder M."/>
            <person name="Hume J."/>
            <person name="Jhangiani S.N."/>
            <person name="Joshi V."/>
            <person name="Khan Z.M."/>
            <person name="Jackson L."/>
            <person name="Kovar C."/>
            <person name="Kowis A."/>
            <person name="Lee S."/>
            <person name="Lewis L.R."/>
            <person name="Margolis J."/>
            <person name="Morgan M."/>
            <person name="Nazareth L.V."/>
            <person name="Nguyen N."/>
            <person name="Okwuonu G."/>
            <person name="Parker D."/>
            <person name="Richards S."/>
            <person name="Ruiz S.J."/>
            <person name="Santibanez J."/>
            <person name="Savard J."/>
            <person name="Scherer S.E."/>
            <person name="Schneider B."/>
            <person name="Sodergren E."/>
            <person name="Tautz D."/>
            <person name="Vattahil S."/>
            <person name="Villasana D."/>
            <person name="White C.S."/>
            <person name="Wright R."/>
            <person name="Park Y."/>
            <person name="Beeman R.W."/>
            <person name="Lord J."/>
            <person name="Oppert B."/>
            <person name="Lorenzen M."/>
            <person name="Brown S."/>
            <person name="Wang L."/>
            <person name="Savard J."/>
            <person name="Tautz D."/>
            <person name="Richards S."/>
            <person name="Weinstock G."/>
            <person name="Gibbs R.A."/>
            <person name="Liu Y."/>
            <person name="Worley K."/>
            <person name="Weinstock G."/>
            <person name="Elsik C.G."/>
            <person name="Reese J.T."/>
            <person name="Elhaik E."/>
            <person name="Landan G."/>
            <person name="Graur D."/>
            <person name="Arensburger P."/>
            <person name="Atkinson P."/>
            <person name="Beeman R.W."/>
            <person name="Beidler J."/>
            <person name="Brown S.J."/>
            <person name="Demuth J.P."/>
            <person name="Drury D.W."/>
            <person name="Du Y.Z."/>
            <person name="Fujiwara H."/>
            <person name="Lorenzen M."/>
            <person name="Maselli V."/>
            <person name="Osanai M."/>
            <person name="Park Y."/>
            <person name="Robertson H.M."/>
            <person name="Tu Z."/>
            <person name="Wang J.J."/>
            <person name="Wang S."/>
            <person name="Richards S."/>
            <person name="Song H."/>
            <person name="Zhang L."/>
            <person name="Sodergren E."/>
            <person name="Werner D."/>
            <person name="Stanke M."/>
            <person name="Morgenstern B."/>
            <person name="Solovyev V."/>
            <person name="Kosarev P."/>
            <person name="Brown G."/>
            <person name="Chen H.C."/>
            <person name="Ermolaeva O."/>
            <person name="Hlavina W."/>
            <person name="Kapustin Y."/>
            <person name="Kiryutin B."/>
            <person name="Kitts P."/>
            <person name="Maglott D."/>
            <person name="Pruitt K."/>
            <person name="Sapojnikov V."/>
            <person name="Souvorov A."/>
            <person name="Mackey A.J."/>
            <person name="Waterhouse R.M."/>
            <person name="Wyder S."/>
            <person name="Zdobnov E.M."/>
            <person name="Zdobnov E.M."/>
            <person name="Wyder S."/>
            <person name="Kriventseva E.V."/>
            <person name="Kadowaki T."/>
            <person name="Bork P."/>
            <person name="Aranda M."/>
            <person name="Bao R."/>
            <person name="Beermann A."/>
            <person name="Berns N."/>
            <person name="Bolognesi R."/>
            <person name="Bonneton F."/>
            <person name="Bopp D."/>
            <person name="Brown S.J."/>
            <person name="Bucher G."/>
            <person name="Butts T."/>
            <person name="Chaumot A."/>
            <person name="Denell R.E."/>
            <person name="Ferrier D.E."/>
            <person name="Friedrich M."/>
            <person name="Gordon C.M."/>
            <person name="Jindra M."/>
            <person name="Klingler M."/>
            <person name="Lan Q."/>
            <person name="Lattorff H.M."/>
            <person name="Laudet V."/>
            <person name="von Levetsow C."/>
            <person name="Liu Z."/>
            <person name="Lutz R."/>
            <person name="Lynch J.A."/>
            <person name="da Fonseca R.N."/>
            <person name="Posnien N."/>
            <person name="Reuter R."/>
            <person name="Roth S."/>
            <person name="Savard J."/>
            <person name="Schinko J.B."/>
            <person name="Schmitt C."/>
            <person name="Schoppmeier M."/>
            <person name="Schroder R."/>
            <person name="Shippy T.D."/>
            <person name="Simonnet F."/>
            <person name="Marques-Souza H."/>
            <person name="Tautz D."/>
            <person name="Tomoyasu Y."/>
            <person name="Trauner J."/>
            <person name="Van der Zee M."/>
            <person name="Vervoort M."/>
            <person name="Wittkopp N."/>
            <person name="Wimmer E.A."/>
            <person name="Yang X."/>
            <person name="Jones A.K."/>
            <person name="Sattelle D.B."/>
            <person name="Ebert P.R."/>
            <person name="Nelson D."/>
            <person name="Scott J.G."/>
            <person name="Beeman R.W."/>
            <person name="Muthukrishnan S."/>
            <person name="Kramer K.J."/>
            <person name="Arakane Y."/>
            <person name="Beeman R.W."/>
            <person name="Zhu Q."/>
            <person name="Hogenkamp D."/>
            <person name="Dixit R."/>
            <person name="Oppert B."/>
            <person name="Jiang H."/>
            <person name="Zou Z."/>
            <person name="Marshall J."/>
            <person name="Elpidina E."/>
            <person name="Vinokurov K."/>
            <person name="Oppert C."/>
            <person name="Zou Z."/>
            <person name="Evans J."/>
            <person name="Lu Z."/>
            <person name="Zhao P."/>
            <person name="Sumathipala N."/>
            <person name="Altincicek B."/>
            <person name="Vilcinskas A."/>
            <person name="Williams M."/>
            <person name="Hultmark D."/>
            <person name="Hetru C."/>
            <person name="Jiang H."/>
            <person name="Grimmelikhuijzen C.J."/>
            <person name="Hauser F."/>
            <person name="Cazzamali G."/>
            <person name="Williamson M."/>
            <person name="Park Y."/>
            <person name="Li B."/>
            <person name="Tanaka Y."/>
            <person name="Predel R."/>
            <person name="Neupert S."/>
            <person name="Schachtner J."/>
            <person name="Verleyen P."/>
            <person name="Raible F."/>
            <person name="Bork P."/>
            <person name="Friedrich M."/>
            <person name="Walden K.K."/>
            <person name="Robertson H.M."/>
            <person name="Angeli S."/>
            <person name="Foret S."/>
            <person name="Bucher G."/>
            <person name="Schuetz S."/>
            <person name="Maleszka R."/>
            <person name="Wimmer E.A."/>
            <person name="Beeman R.W."/>
            <person name="Lorenzen M."/>
            <person name="Tomoyasu Y."/>
            <person name="Miller S.C."/>
            <person name="Grossmann D."/>
            <person name="Bucher G."/>
        </authorList>
    </citation>
    <scope>NUCLEOTIDE SEQUENCE [LARGE SCALE GENOMIC DNA]</scope>
    <source>
        <strain evidence="1 2">Georgia GA2</strain>
    </source>
</reference>
<dbReference type="AlphaFoldDB" id="D7GXJ2"/>
<evidence type="ECO:0000313" key="1">
    <source>
        <dbReference type="EMBL" id="EFA13397.1"/>
    </source>
</evidence>
<dbReference type="Proteomes" id="UP000007266">
    <property type="component" value="Unassembled WGS sequence"/>
</dbReference>
<gene>
    <name evidence="1" type="primary">GLEAN_15968</name>
    <name evidence="1" type="ORF">TcasGA2_TC015968</name>
</gene>
<proteinExistence type="predicted"/>
<organism evidence="1 2">
    <name type="scientific">Tribolium castaneum</name>
    <name type="common">Red flour beetle</name>
    <dbReference type="NCBI Taxonomy" id="7070"/>
    <lineage>
        <taxon>Eukaryota</taxon>
        <taxon>Metazoa</taxon>
        <taxon>Ecdysozoa</taxon>
        <taxon>Arthropoda</taxon>
        <taxon>Hexapoda</taxon>
        <taxon>Insecta</taxon>
        <taxon>Pterygota</taxon>
        <taxon>Neoptera</taxon>
        <taxon>Endopterygota</taxon>
        <taxon>Coleoptera</taxon>
        <taxon>Polyphaga</taxon>
        <taxon>Cucujiformia</taxon>
        <taxon>Tenebrionidae</taxon>
        <taxon>Tenebrionidae incertae sedis</taxon>
        <taxon>Tribolium</taxon>
    </lineage>
</organism>
<evidence type="ECO:0000313" key="2">
    <source>
        <dbReference type="Proteomes" id="UP000007266"/>
    </source>
</evidence>